<dbReference type="PANTHER" id="PTHR44267">
    <property type="entry name" value="WD REPEAT-CONTAINING PROTEIN 43"/>
    <property type="match status" value="1"/>
</dbReference>
<dbReference type="GO" id="GO:0000462">
    <property type="term" value="P:maturation of SSU-rRNA from tricistronic rRNA transcript (SSU-rRNA, 5.8S rRNA, LSU-rRNA)"/>
    <property type="evidence" value="ECO:0007669"/>
    <property type="project" value="TreeGrafter"/>
</dbReference>
<comment type="subcellular location">
    <subcellularLocation>
        <location evidence="1">Nucleus</location>
    </subcellularLocation>
</comment>
<dbReference type="AlphaFoldDB" id="A0AAD8Y905"/>
<dbReference type="InterPro" id="IPR052414">
    <property type="entry name" value="U3_snoRNA-assoc_WDR"/>
</dbReference>
<evidence type="ECO:0000313" key="4">
    <source>
        <dbReference type="EMBL" id="KAK1741244.1"/>
    </source>
</evidence>
<organism evidence="4 5">
    <name type="scientific">Skeletonema marinoi</name>
    <dbReference type="NCBI Taxonomy" id="267567"/>
    <lineage>
        <taxon>Eukaryota</taxon>
        <taxon>Sar</taxon>
        <taxon>Stramenopiles</taxon>
        <taxon>Ochrophyta</taxon>
        <taxon>Bacillariophyta</taxon>
        <taxon>Coscinodiscophyceae</taxon>
        <taxon>Thalassiosirophycidae</taxon>
        <taxon>Thalassiosirales</taxon>
        <taxon>Skeletonemataceae</taxon>
        <taxon>Skeletonema</taxon>
        <taxon>Skeletonema marinoi-dohrnii complex</taxon>
    </lineage>
</organism>
<dbReference type="PANTHER" id="PTHR44267:SF1">
    <property type="entry name" value="WD REPEAT-CONTAINING PROTEIN 43"/>
    <property type="match status" value="1"/>
</dbReference>
<dbReference type="InterPro" id="IPR036322">
    <property type="entry name" value="WD40_repeat_dom_sf"/>
</dbReference>
<evidence type="ECO:0000256" key="2">
    <source>
        <dbReference type="ARBA" id="ARBA00023242"/>
    </source>
</evidence>
<reference evidence="4" key="1">
    <citation type="submission" date="2023-06" db="EMBL/GenBank/DDBJ databases">
        <title>Survivors Of The Sea: Transcriptome response of Skeletonema marinoi to long-term dormancy.</title>
        <authorList>
            <person name="Pinder M.I.M."/>
            <person name="Kourtchenko O."/>
            <person name="Robertson E.K."/>
            <person name="Larsson T."/>
            <person name="Maumus F."/>
            <person name="Osuna-Cruz C.M."/>
            <person name="Vancaester E."/>
            <person name="Stenow R."/>
            <person name="Vandepoele K."/>
            <person name="Ploug H."/>
            <person name="Bruchert V."/>
            <person name="Godhe A."/>
            <person name="Topel M."/>
        </authorList>
    </citation>
    <scope>NUCLEOTIDE SEQUENCE</scope>
    <source>
        <strain evidence="4">R05AC</strain>
    </source>
</reference>
<evidence type="ECO:0000256" key="1">
    <source>
        <dbReference type="ARBA" id="ARBA00004123"/>
    </source>
</evidence>
<comment type="caution">
    <text evidence="4">The sequence shown here is derived from an EMBL/GenBank/DDBJ whole genome shotgun (WGS) entry which is preliminary data.</text>
</comment>
<proteinExistence type="predicted"/>
<dbReference type="Proteomes" id="UP001224775">
    <property type="component" value="Unassembled WGS sequence"/>
</dbReference>
<feature type="non-terminal residue" evidence="4">
    <location>
        <position position="1"/>
    </location>
</feature>
<evidence type="ECO:0000256" key="3">
    <source>
        <dbReference type="SAM" id="MobiDB-lite"/>
    </source>
</evidence>
<dbReference type="GO" id="GO:0005730">
    <property type="term" value="C:nucleolus"/>
    <property type="evidence" value="ECO:0007669"/>
    <property type="project" value="TreeGrafter"/>
</dbReference>
<dbReference type="EMBL" id="JATAAI010000013">
    <property type="protein sequence ID" value="KAK1741244.1"/>
    <property type="molecule type" value="Genomic_DNA"/>
</dbReference>
<gene>
    <name evidence="4" type="ORF">QTG54_007722</name>
</gene>
<dbReference type="SUPFAM" id="SSF50978">
    <property type="entry name" value="WD40 repeat-like"/>
    <property type="match status" value="1"/>
</dbReference>
<sequence length="590" mass="63070">ERGVVSHTLNIRDDLTGSSGGKKGRKSSISGNDQTKAIVCDAALTDDDDQLCVLVLFPSSGEGGGKCRIYQYDLTAADSSSGLKRKIKVGSVSATSGDQLPSFGVAVSSSSSDKKGERVIAIRMNDGLRVCDYHSGEKLCKSTIPVSDGGAVISSLRLSTCSRYLSTATKNQIVVYKIGNEQDDGKKKSSLQMVAQLSCKDDSTISHVELVKKKDGLTVLAFQPVAATASLFSCDDGTSSFDSSLPPQLPKAQLQCDQGSDSKNIALIHSSFHSRRPTEEILVLFQNITSKGSNASLPMQSISYDDSIEGTVTVGAELSAEIANDANNKKKRKAAASVALAPGDQGNEASLAVDLTSKKARKEEEGEGSEEDDGNFQIDDEDEGGEQGQTIAERLALLSSAMAESDDEEDDDDEEEEEDGKDAAASKKSKFKLKSATSETLTTLLAQALSSNDSVQLNIALQVTDRRLVEGTVRSLQALDAERVQNGESGSSTGYMSMLMGHIVRRMARRHSLVVPLGVWVKAILAATSRAATNSALHPNRDGVEEQIAKEAREIALKLGPLRNFLNERVECFPQLLRLEGRLALLSEQL</sequence>
<keyword evidence="2" id="KW-0539">Nucleus</keyword>
<evidence type="ECO:0000313" key="5">
    <source>
        <dbReference type="Proteomes" id="UP001224775"/>
    </source>
</evidence>
<keyword evidence="5" id="KW-1185">Reference proteome</keyword>
<feature type="compositionally biased region" description="Acidic residues" evidence="3">
    <location>
        <begin position="404"/>
        <end position="420"/>
    </location>
</feature>
<feature type="compositionally biased region" description="Acidic residues" evidence="3">
    <location>
        <begin position="365"/>
        <end position="385"/>
    </location>
</feature>
<feature type="region of interest" description="Disordered" evidence="3">
    <location>
        <begin position="401"/>
        <end position="432"/>
    </location>
</feature>
<feature type="region of interest" description="Disordered" evidence="3">
    <location>
        <begin position="1"/>
        <end position="30"/>
    </location>
</feature>
<protein>
    <submittedName>
        <fullName evidence="4">WD40 repeat-containing protein</fullName>
    </submittedName>
</protein>
<accession>A0AAD8Y905</accession>
<feature type="region of interest" description="Disordered" evidence="3">
    <location>
        <begin position="347"/>
        <end position="386"/>
    </location>
</feature>
<feature type="compositionally biased region" description="Basic and acidic residues" evidence="3">
    <location>
        <begin position="1"/>
        <end position="15"/>
    </location>
</feature>
<name>A0AAD8Y905_9STRA</name>